<comment type="caution">
    <text evidence="2">The sequence shown here is derived from an EMBL/GenBank/DDBJ whole genome shotgun (WGS) entry which is preliminary data.</text>
</comment>
<keyword evidence="3" id="KW-1185">Reference proteome</keyword>
<reference evidence="2 3" key="1">
    <citation type="journal article" date="2019" name="Genome Biol. Evol.">
        <title>Insights into the evolution of the New World diploid cottons (Gossypium, subgenus Houzingenia) based on genome sequencing.</title>
        <authorList>
            <person name="Grover C.E."/>
            <person name="Arick M.A. 2nd"/>
            <person name="Thrash A."/>
            <person name="Conover J.L."/>
            <person name="Sanders W.S."/>
            <person name="Peterson D.G."/>
            <person name="Frelichowski J.E."/>
            <person name="Scheffler J.A."/>
            <person name="Scheffler B.E."/>
            <person name="Wendel J.F."/>
        </authorList>
    </citation>
    <scope>NUCLEOTIDE SEQUENCE [LARGE SCALE GENOMIC DNA]</scope>
    <source>
        <strain evidence="2">57</strain>
        <tissue evidence="2">Leaf</tissue>
    </source>
</reference>
<dbReference type="Proteomes" id="UP000593573">
    <property type="component" value="Unassembled WGS sequence"/>
</dbReference>
<sequence>MWLTNDRILNYSRLSSYFTNYSRLSPHFTNLYEHKVAYLIDDRNRKWKKELIEATFPAEISEKIFCIPLAKEPHDDFLVWRGESSGEFTVRSAYKLLQSFENDPRAYALQNESRNFYRNIWLLNLPPKLKIIEELLFLEVLQAPYMDFVQWLTWVFEKNSPNQRRIFCCALWAIWGERNKRVHEKTNRSGKEIAFFIKRYISELNEIEAKVPQVKIGGREWKHPPGQFVKVNFDAAYDGNLQQSAAGIVARDSEGNTLLSCIEIHHQVASAFAAEAIACRTATQIGRDMQWPNIIIEGDALSIIKKCKLKSYDKSMIGAYIQDIHQLLEKSGKCYFEYIPREANSLAHKLATETLKKKEESYLIGRVPGYAENLEETEKRSGTNVEKK</sequence>
<dbReference type="InterPro" id="IPR036397">
    <property type="entry name" value="RNaseH_sf"/>
</dbReference>
<accession>A0A7J8VIJ2</accession>
<dbReference type="CDD" id="cd06222">
    <property type="entry name" value="RNase_H_like"/>
    <property type="match status" value="1"/>
</dbReference>
<gene>
    <name evidence="2" type="ORF">Goklo_006418</name>
</gene>
<evidence type="ECO:0000313" key="2">
    <source>
        <dbReference type="EMBL" id="MBA0662254.1"/>
    </source>
</evidence>
<dbReference type="InterPro" id="IPR012337">
    <property type="entry name" value="RNaseH-like_sf"/>
</dbReference>
<dbReference type="OrthoDB" id="999544at2759"/>
<dbReference type="Gene3D" id="3.30.420.10">
    <property type="entry name" value="Ribonuclease H-like superfamily/Ribonuclease H"/>
    <property type="match status" value="1"/>
</dbReference>
<dbReference type="InterPro" id="IPR044730">
    <property type="entry name" value="RNase_H-like_dom_plant"/>
</dbReference>
<proteinExistence type="predicted"/>
<name>A0A7J8VIJ2_9ROSI</name>
<protein>
    <recommendedName>
        <fullName evidence="1">RNase H type-1 domain-containing protein</fullName>
    </recommendedName>
</protein>
<dbReference type="PANTHER" id="PTHR47074">
    <property type="entry name" value="BNAC02G40300D PROTEIN"/>
    <property type="match status" value="1"/>
</dbReference>
<evidence type="ECO:0000259" key="1">
    <source>
        <dbReference type="Pfam" id="PF13456"/>
    </source>
</evidence>
<organism evidence="2 3">
    <name type="scientific">Gossypium klotzschianum</name>
    <dbReference type="NCBI Taxonomy" id="34286"/>
    <lineage>
        <taxon>Eukaryota</taxon>
        <taxon>Viridiplantae</taxon>
        <taxon>Streptophyta</taxon>
        <taxon>Embryophyta</taxon>
        <taxon>Tracheophyta</taxon>
        <taxon>Spermatophyta</taxon>
        <taxon>Magnoliopsida</taxon>
        <taxon>eudicotyledons</taxon>
        <taxon>Gunneridae</taxon>
        <taxon>Pentapetalae</taxon>
        <taxon>rosids</taxon>
        <taxon>malvids</taxon>
        <taxon>Malvales</taxon>
        <taxon>Malvaceae</taxon>
        <taxon>Malvoideae</taxon>
        <taxon>Gossypium</taxon>
    </lineage>
</organism>
<dbReference type="GO" id="GO:0003676">
    <property type="term" value="F:nucleic acid binding"/>
    <property type="evidence" value="ECO:0007669"/>
    <property type="project" value="InterPro"/>
</dbReference>
<evidence type="ECO:0000313" key="3">
    <source>
        <dbReference type="Proteomes" id="UP000593573"/>
    </source>
</evidence>
<dbReference type="GO" id="GO:0004523">
    <property type="term" value="F:RNA-DNA hybrid ribonuclease activity"/>
    <property type="evidence" value="ECO:0007669"/>
    <property type="project" value="InterPro"/>
</dbReference>
<dbReference type="InterPro" id="IPR052929">
    <property type="entry name" value="RNase_H-like_EbsB-rel"/>
</dbReference>
<feature type="domain" description="RNase H type-1" evidence="1">
    <location>
        <begin position="232"/>
        <end position="353"/>
    </location>
</feature>
<dbReference type="EMBL" id="JABFAB010000010">
    <property type="protein sequence ID" value="MBA0662254.1"/>
    <property type="molecule type" value="Genomic_DNA"/>
</dbReference>
<dbReference type="Pfam" id="PF13456">
    <property type="entry name" value="RVT_3"/>
    <property type="match status" value="1"/>
</dbReference>
<dbReference type="PANTHER" id="PTHR47074:SF61">
    <property type="entry name" value="RNASE H TYPE-1 DOMAIN-CONTAINING PROTEIN"/>
    <property type="match status" value="1"/>
</dbReference>
<dbReference type="AlphaFoldDB" id="A0A7J8VIJ2"/>
<dbReference type="SUPFAM" id="SSF53098">
    <property type="entry name" value="Ribonuclease H-like"/>
    <property type="match status" value="1"/>
</dbReference>
<dbReference type="InterPro" id="IPR002156">
    <property type="entry name" value="RNaseH_domain"/>
</dbReference>